<evidence type="ECO:0008006" key="3">
    <source>
        <dbReference type="Google" id="ProtNLM"/>
    </source>
</evidence>
<reference evidence="1 2" key="1">
    <citation type="journal article" date="2020" name="BMC Genomics">
        <title>Intraspecific diversification of the crop wild relative Brassica cretica Lam. using demographic model selection.</title>
        <authorList>
            <person name="Kioukis A."/>
            <person name="Michalopoulou V.A."/>
            <person name="Briers L."/>
            <person name="Pirintsos S."/>
            <person name="Studholme D.J."/>
            <person name="Pavlidis P."/>
            <person name="Sarris P.F."/>
        </authorList>
    </citation>
    <scope>NUCLEOTIDE SEQUENCE [LARGE SCALE GENOMIC DNA]</scope>
    <source>
        <strain evidence="2">cv. PFS-1207/04</strain>
    </source>
</reference>
<dbReference type="PANTHER" id="PTHR46960:SF1">
    <property type="entry name" value="E3 UBIQUITIN-PROTEIN LIGASE KEG"/>
    <property type="match status" value="1"/>
</dbReference>
<dbReference type="Proteomes" id="UP000266723">
    <property type="component" value="Unassembled WGS sequence"/>
</dbReference>
<comment type="caution">
    <text evidence="1">The sequence shown here is derived from an EMBL/GenBank/DDBJ whole genome shotgun (WGS) entry which is preliminary data.</text>
</comment>
<organism evidence="1 2">
    <name type="scientific">Brassica cretica</name>
    <name type="common">Mustard</name>
    <dbReference type="NCBI Taxonomy" id="69181"/>
    <lineage>
        <taxon>Eukaryota</taxon>
        <taxon>Viridiplantae</taxon>
        <taxon>Streptophyta</taxon>
        <taxon>Embryophyta</taxon>
        <taxon>Tracheophyta</taxon>
        <taxon>Spermatophyta</taxon>
        <taxon>Magnoliopsida</taxon>
        <taxon>eudicotyledons</taxon>
        <taxon>Gunneridae</taxon>
        <taxon>Pentapetalae</taxon>
        <taxon>rosids</taxon>
        <taxon>malvids</taxon>
        <taxon>Brassicales</taxon>
        <taxon>Brassicaceae</taxon>
        <taxon>Brassiceae</taxon>
        <taxon>Brassica</taxon>
    </lineage>
</organism>
<proteinExistence type="predicted"/>
<dbReference type="EMBL" id="QGKV02000832">
    <property type="protein sequence ID" value="KAF3547400.1"/>
    <property type="molecule type" value="Genomic_DNA"/>
</dbReference>
<gene>
    <name evidence="1" type="ORF">DY000_02010479</name>
</gene>
<dbReference type="PANTHER" id="PTHR46960">
    <property type="entry name" value="E3 UBIQUITIN-PROTEIN LIGASE KEG"/>
    <property type="match status" value="1"/>
</dbReference>
<accession>A0ABQ7C5Y7</accession>
<protein>
    <recommendedName>
        <fullName evidence="3">F-box associated domain-containing protein</fullName>
    </recommendedName>
</protein>
<sequence>MRINMDETLSAHVTDRETLWKVSPGHAELLSVCEIGDWLLSCRSLGSRPNYDWFSVGKDSIAMEFIGLHSLTNIVDSVSVLSCEVTKGDITLFSLLDFRDGFGNKDAISVASDLKFFAEWV</sequence>
<keyword evidence="2" id="KW-1185">Reference proteome</keyword>
<name>A0ABQ7C5Y7_BRACR</name>
<evidence type="ECO:0000313" key="2">
    <source>
        <dbReference type="Proteomes" id="UP000266723"/>
    </source>
</evidence>
<evidence type="ECO:0000313" key="1">
    <source>
        <dbReference type="EMBL" id="KAF3547400.1"/>
    </source>
</evidence>
<dbReference type="InterPro" id="IPR044584">
    <property type="entry name" value="KEG"/>
</dbReference>